<dbReference type="KEGG" id="hakz:J0X25_12875"/>
<dbReference type="InterPro" id="IPR000182">
    <property type="entry name" value="GNAT_dom"/>
</dbReference>
<dbReference type="SUPFAM" id="SSF55729">
    <property type="entry name" value="Acyl-CoA N-acyltransferases (Nat)"/>
    <property type="match status" value="1"/>
</dbReference>
<proteinExistence type="predicted"/>
<dbReference type="Proteomes" id="UP000663203">
    <property type="component" value="Chromosome"/>
</dbReference>
<dbReference type="RefSeq" id="WP_207287897.1">
    <property type="nucleotide sequence ID" value="NZ_CP071462.1"/>
</dbReference>
<accession>A0A8A2VC47</accession>
<dbReference type="GO" id="GO:0016747">
    <property type="term" value="F:acyltransferase activity, transferring groups other than amino-acyl groups"/>
    <property type="evidence" value="ECO:0007669"/>
    <property type="project" value="InterPro"/>
</dbReference>
<dbReference type="Gene3D" id="3.40.630.30">
    <property type="match status" value="1"/>
</dbReference>
<feature type="domain" description="N-acetyltransferase" evidence="1">
    <location>
        <begin position="13"/>
        <end position="161"/>
    </location>
</feature>
<dbReference type="AlphaFoldDB" id="A0A8A2VC47"/>
<evidence type="ECO:0000313" key="3">
    <source>
        <dbReference type="Proteomes" id="UP000663203"/>
    </source>
</evidence>
<dbReference type="GeneID" id="63188214"/>
<dbReference type="Pfam" id="PF13527">
    <property type="entry name" value="Acetyltransf_9"/>
    <property type="match status" value="1"/>
</dbReference>
<dbReference type="InterPro" id="IPR016181">
    <property type="entry name" value="Acyl_CoA_acyltransferase"/>
</dbReference>
<protein>
    <submittedName>
        <fullName evidence="2">GNAT family N-acetyltransferase</fullName>
    </submittedName>
</protein>
<evidence type="ECO:0000259" key="1">
    <source>
        <dbReference type="PROSITE" id="PS51186"/>
    </source>
</evidence>
<sequence>MALETQTDSSDEYSVRTFDSGDREGILTLFETEWGTRPSTEWFDWKYVDDPYLSHVPITLAERDDEIVAVQGYVPCRLRRGADVALALKPVDAVVHPDHRRQGLYSRITELGISRYEDRESACFFNFPNGASLGAQEKLGWSEVTVVSTYNRVQRPGSELPDEIASGPIERVTNAASRGGLELCDRLAPFDGTYDIKRYASPPPDLLESIYESEVPRAFHAYREAQYYRWLLDAPSLDHTAYVATRDDRPVAALVTRSDGGDVIIFDSLPLGANHDAFADLLAAVVSDNEDADVLSVTDQTLSPSLLARHGFVSDGMPVVSRFSRPTYMAVRPLWGDDESAPFSRRELVDADNWCPSFLEVKD</sequence>
<dbReference type="PROSITE" id="PS51186">
    <property type="entry name" value="GNAT"/>
    <property type="match status" value="1"/>
</dbReference>
<dbReference type="EMBL" id="CP071462">
    <property type="protein sequence ID" value="QSW98287.1"/>
    <property type="molecule type" value="Genomic_DNA"/>
</dbReference>
<reference evidence="2 3" key="1">
    <citation type="submission" date="2021-03" db="EMBL/GenBank/DDBJ databases">
        <title>Haloterrigena longa sp. nov. and Haloterrigena limicola sp. nov., extremely halophilic archaea isolated from a salt lake.</title>
        <authorList>
            <person name="Henglin C."/>
        </authorList>
    </citation>
    <scope>NUCLEOTIDE SEQUENCE [LARGE SCALE GENOMIC DNA]</scope>
    <source>
        <strain evidence="2 3">KZCA68</strain>
    </source>
</reference>
<organism evidence="2 3">
    <name type="scientific">Haloterrigena alkaliphila</name>
    <dbReference type="NCBI Taxonomy" id="2816475"/>
    <lineage>
        <taxon>Archaea</taxon>
        <taxon>Methanobacteriati</taxon>
        <taxon>Methanobacteriota</taxon>
        <taxon>Stenosarchaea group</taxon>
        <taxon>Halobacteria</taxon>
        <taxon>Halobacteriales</taxon>
        <taxon>Natrialbaceae</taxon>
        <taxon>Haloterrigena</taxon>
    </lineage>
</organism>
<evidence type="ECO:0000313" key="2">
    <source>
        <dbReference type="EMBL" id="QSW98287.1"/>
    </source>
</evidence>
<keyword evidence="3" id="KW-1185">Reference proteome</keyword>
<name>A0A8A2VC47_9EURY</name>
<gene>
    <name evidence="2" type="ORF">J0X25_12875</name>
</gene>